<dbReference type="EMBL" id="JACHIV010000001">
    <property type="protein sequence ID" value="MBB5070142.1"/>
    <property type="molecule type" value="Genomic_DNA"/>
</dbReference>
<organism evidence="3 4">
    <name type="scientific">Saccharopolyspora gloriosae</name>
    <dbReference type="NCBI Taxonomy" id="455344"/>
    <lineage>
        <taxon>Bacteria</taxon>
        <taxon>Bacillati</taxon>
        <taxon>Actinomycetota</taxon>
        <taxon>Actinomycetes</taxon>
        <taxon>Pseudonocardiales</taxon>
        <taxon>Pseudonocardiaceae</taxon>
        <taxon>Saccharopolyspora</taxon>
    </lineage>
</organism>
<dbReference type="PANTHER" id="PTHR34075">
    <property type="entry name" value="BLR3430 PROTEIN"/>
    <property type="match status" value="1"/>
</dbReference>
<evidence type="ECO:0000259" key="1">
    <source>
        <dbReference type="Pfam" id="PF01796"/>
    </source>
</evidence>
<comment type="caution">
    <text evidence="3">The sequence shown here is derived from an EMBL/GenBank/DDBJ whole genome shotgun (WGS) entry which is preliminary data.</text>
</comment>
<dbReference type="Pfam" id="PF12172">
    <property type="entry name" value="zf-ChsH2"/>
    <property type="match status" value="1"/>
</dbReference>
<feature type="domain" description="ChsH2 C-terminal OB-fold" evidence="1">
    <location>
        <begin position="49"/>
        <end position="113"/>
    </location>
</feature>
<dbReference type="Proteomes" id="UP000580474">
    <property type="component" value="Unassembled WGS sequence"/>
</dbReference>
<feature type="domain" description="ChsH2 rubredoxin-like zinc ribbon" evidence="2">
    <location>
        <begin position="17"/>
        <end position="43"/>
    </location>
</feature>
<dbReference type="InterPro" id="IPR052513">
    <property type="entry name" value="Thioester_dehydratase-like"/>
</dbReference>
<evidence type="ECO:0000259" key="2">
    <source>
        <dbReference type="Pfam" id="PF12172"/>
    </source>
</evidence>
<dbReference type="InterPro" id="IPR002878">
    <property type="entry name" value="ChsH2_C"/>
</dbReference>
<accession>A0A840NM00</accession>
<dbReference type="Pfam" id="PF01796">
    <property type="entry name" value="OB_ChsH2_C"/>
    <property type="match status" value="1"/>
</dbReference>
<protein>
    <submittedName>
        <fullName evidence="3">Putative OB-fold protein</fullName>
    </submittedName>
</protein>
<reference evidence="3 4" key="1">
    <citation type="submission" date="2020-08" db="EMBL/GenBank/DDBJ databases">
        <title>Sequencing the genomes of 1000 actinobacteria strains.</title>
        <authorList>
            <person name="Klenk H.-P."/>
        </authorList>
    </citation>
    <scope>NUCLEOTIDE SEQUENCE [LARGE SCALE GENOMIC DNA]</scope>
    <source>
        <strain evidence="3 4">DSM 45582</strain>
    </source>
</reference>
<dbReference type="InterPro" id="IPR022002">
    <property type="entry name" value="ChsH2_Znr"/>
</dbReference>
<dbReference type="InterPro" id="IPR012340">
    <property type="entry name" value="NA-bd_OB-fold"/>
</dbReference>
<evidence type="ECO:0000313" key="3">
    <source>
        <dbReference type="EMBL" id="MBB5070142.1"/>
    </source>
</evidence>
<dbReference type="AlphaFoldDB" id="A0A840NM00"/>
<proteinExistence type="predicted"/>
<keyword evidence="4" id="KW-1185">Reference proteome</keyword>
<evidence type="ECO:0000313" key="4">
    <source>
        <dbReference type="Proteomes" id="UP000580474"/>
    </source>
</evidence>
<dbReference type="SUPFAM" id="SSF50249">
    <property type="entry name" value="Nucleic acid-binding proteins"/>
    <property type="match status" value="1"/>
</dbReference>
<dbReference type="RefSeq" id="WP_246456890.1">
    <property type="nucleotide sequence ID" value="NZ_JACHIV010000001.1"/>
</dbReference>
<name>A0A840NM00_9PSEU</name>
<gene>
    <name evidence="3" type="ORF">BJ969_003230</name>
</gene>
<dbReference type="PANTHER" id="PTHR34075:SF5">
    <property type="entry name" value="BLR3430 PROTEIN"/>
    <property type="match status" value="1"/>
</dbReference>
<sequence>MRMVDDSLVTDTPDGPALLGSRCSDCAACTFPRQAGCPRCTGASMVDTPLARRGSLWTFTIQGFRPKEPYTGPEEFEPFAVGYVELPGQLLVETRLTESDPEALEIGMPMHVELVPFRTADDGAPVHTFAFAPDREVRA</sequence>